<reference evidence="1 2" key="1">
    <citation type="journal article" date="2023" name="Hortic Res">
        <title>Pangenome of water caltrop reveals structural variations and asymmetric subgenome divergence after allopolyploidization.</title>
        <authorList>
            <person name="Zhang X."/>
            <person name="Chen Y."/>
            <person name="Wang L."/>
            <person name="Yuan Y."/>
            <person name="Fang M."/>
            <person name="Shi L."/>
            <person name="Lu R."/>
            <person name="Comes H.P."/>
            <person name="Ma Y."/>
            <person name="Chen Y."/>
            <person name="Huang G."/>
            <person name="Zhou Y."/>
            <person name="Zheng Z."/>
            <person name="Qiu Y."/>
        </authorList>
    </citation>
    <scope>NUCLEOTIDE SEQUENCE [LARGE SCALE GENOMIC DNA]</scope>
    <source>
        <tissue evidence="1">Roots</tissue>
    </source>
</reference>
<sequence>MLWSAFKWGIKIVSIMMRSPSIIHIVFIASSHYKVAPLTLETTASSPVRGPSLSTCSHTYPQVMSGKSGGISTTIFHFSYKPKPKAKAKAKERFYKHSYFITLPSLMGSDGMALRLDTKYEPSGYADELQKEKKHFLL</sequence>
<evidence type="ECO:0000313" key="2">
    <source>
        <dbReference type="Proteomes" id="UP001345219"/>
    </source>
</evidence>
<accession>A0AAN7GFU1</accession>
<organism evidence="1 2">
    <name type="scientific">Trapa incisa</name>
    <dbReference type="NCBI Taxonomy" id="236973"/>
    <lineage>
        <taxon>Eukaryota</taxon>
        <taxon>Viridiplantae</taxon>
        <taxon>Streptophyta</taxon>
        <taxon>Embryophyta</taxon>
        <taxon>Tracheophyta</taxon>
        <taxon>Spermatophyta</taxon>
        <taxon>Magnoliopsida</taxon>
        <taxon>eudicotyledons</taxon>
        <taxon>Gunneridae</taxon>
        <taxon>Pentapetalae</taxon>
        <taxon>rosids</taxon>
        <taxon>malvids</taxon>
        <taxon>Myrtales</taxon>
        <taxon>Lythraceae</taxon>
        <taxon>Trapa</taxon>
    </lineage>
</organism>
<evidence type="ECO:0000313" key="1">
    <source>
        <dbReference type="EMBL" id="KAK4744941.1"/>
    </source>
</evidence>
<dbReference type="AlphaFoldDB" id="A0AAN7GFU1"/>
<dbReference type="EMBL" id="JAXIOK010000022">
    <property type="protein sequence ID" value="KAK4744941.1"/>
    <property type="molecule type" value="Genomic_DNA"/>
</dbReference>
<keyword evidence="2" id="KW-1185">Reference proteome</keyword>
<proteinExistence type="predicted"/>
<protein>
    <submittedName>
        <fullName evidence="1">Uncharacterized protein</fullName>
    </submittedName>
</protein>
<dbReference type="Proteomes" id="UP001345219">
    <property type="component" value="Chromosome 9"/>
</dbReference>
<name>A0AAN7GFU1_9MYRT</name>
<comment type="caution">
    <text evidence="1">The sequence shown here is derived from an EMBL/GenBank/DDBJ whole genome shotgun (WGS) entry which is preliminary data.</text>
</comment>
<gene>
    <name evidence="1" type="ORF">SAY87_011253</name>
</gene>